<comment type="similarity">
    <text evidence="1">Belongs to the non-flavoprotein flavin reductase family.</text>
</comment>
<dbReference type="InterPro" id="IPR050268">
    <property type="entry name" value="NADH-dep_flavin_reductase"/>
</dbReference>
<dbReference type="EMBL" id="JACHJQ010000002">
    <property type="protein sequence ID" value="MBB4905293.1"/>
    <property type="molecule type" value="Genomic_DNA"/>
</dbReference>
<protein>
    <submittedName>
        <fullName evidence="4">Flavin reductase (DIM6/NTAB) family NADH-FMN oxidoreductase RutF</fullName>
    </submittedName>
</protein>
<evidence type="ECO:0000259" key="3">
    <source>
        <dbReference type="SMART" id="SM00903"/>
    </source>
</evidence>
<name>A0A7W7VCK7_9PSEU</name>
<dbReference type="InterPro" id="IPR012349">
    <property type="entry name" value="Split_barrel_FMN-bd"/>
</dbReference>
<keyword evidence="5" id="KW-1185">Reference proteome</keyword>
<sequence length="170" mass="18263">MPDGSAPDEFRSFMSTFCTGVTVITAVGRDGRPHGLTCTSLTSVTVTPPTLMVCLDVRSGTLAAVRDSGRFAVNLLHDGGRRAAEVFSSAAPDRFERIPWQFGKAGQLWLMEDAFAVAECRVAEAVAVGDHVAVFGEVINTEQRAETPLLYGMRRFASWADPGVATEKVP</sequence>
<dbReference type="Proteomes" id="UP000520767">
    <property type="component" value="Unassembled WGS sequence"/>
</dbReference>
<evidence type="ECO:0000313" key="5">
    <source>
        <dbReference type="Proteomes" id="UP000520767"/>
    </source>
</evidence>
<proteinExistence type="inferred from homology"/>
<dbReference type="AlphaFoldDB" id="A0A7W7VCK7"/>
<accession>A0A7W7VCK7</accession>
<dbReference type="Gene3D" id="2.30.110.10">
    <property type="entry name" value="Electron Transport, Fmn-binding Protein, Chain A"/>
    <property type="match status" value="1"/>
</dbReference>
<dbReference type="PANTHER" id="PTHR30466:SF11">
    <property type="entry name" value="FLAVIN-DEPENDENT MONOOXYGENASE, REDUCTASE SUBUNIT HSAB"/>
    <property type="match status" value="1"/>
</dbReference>
<organism evidence="4 5">
    <name type="scientific">Actinophytocola algeriensis</name>
    <dbReference type="NCBI Taxonomy" id="1768010"/>
    <lineage>
        <taxon>Bacteria</taxon>
        <taxon>Bacillati</taxon>
        <taxon>Actinomycetota</taxon>
        <taxon>Actinomycetes</taxon>
        <taxon>Pseudonocardiales</taxon>
        <taxon>Pseudonocardiaceae</taxon>
    </lineage>
</organism>
<keyword evidence="2" id="KW-0560">Oxidoreductase</keyword>
<dbReference type="RefSeq" id="WP_311770944.1">
    <property type="nucleotide sequence ID" value="NZ_JACHJQ010000002.1"/>
</dbReference>
<dbReference type="PANTHER" id="PTHR30466">
    <property type="entry name" value="FLAVIN REDUCTASE"/>
    <property type="match status" value="1"/>
</dbReference>
<evidence type="ECO:0000256" key="1">
    <source>
        <dbReference type="ARBA" id="ARBA00008898"/>
    </source>
</evidence>
<dbReference type="GO" id="GO:0010181">
    <property type="term" value="F:FMN binding"/>
    <property type="evidence" value="ECO:0007669"/>
    <property type="project" value="InterPro"/>
</dbReference>
<reference evidence="4 5" key="1">
    <citation type="submission" date="2020-08" db="EMBL/GenBank/DDBJ databases">
        <title>Genomic Encyclopedia of Type Strains, Phase III (KMG-III): the genomes of soil and plant-associated and newly described type strains.</title>
        <authorList>
            <person name="Whitman W."/>
        </authorList>
    </citation>
    <scope>NUCLEOTIDE SEQUENCE [LARGE SCALE GENOMIC DNA]</scope>
    <source>
        <strain evidence="4 5">CECT 8960</strain>
    </source>
</reference>
<evidence type="ECO:0000256" key="2">
    <source>
        <dbReference type="ARBA" id="ARBA00023002"/>
    </source>
</evidence>
<dbReference type="GO" id="GO:0042602">
    <property type="term" value="F:riboflavin reductase (NADPH) activity"/>
    <property type="evidence" value="ECO:0007669"/>
    <property type="project" value="TreeGrafter"/>
</dbReference>
<gene>
    <name evidence="4" type="ORF">FHR82_001510</name>
</gene>
<dbReference type="SUPFAM" id="SSF50475">
    <property type="entry name" value="FMN-binding split barrel"/>
    <property type="match status" value="1"/>
</dbReference>
<dbReference type="SMART" id="SM00903">
    <property type="entry name" value="Flavin_Reduct"/>
    <property type="match status" value="1"/>
</dbReference>
<feature type="domain" description="Flavin reductase like" evidence="3">
    <location>
        <begin position="14"/>
        <end position="158"/>
    </location>
</feature>
<evidence type="ECO:0000313" key="4">
    <source>
        <dbReference type="EMBL" id="MBB4905293.1"/>
    </source>
</evidence>
<dbReference type="InterPro" id="IPR002563">
    <property type="entry name" value="Flavin_Rdtase-like_dom"/>
</dbReference>
<comment type="caution">
    <text evidence="4">The sequence shown here is derived from an EMBL/GenBank/DDBJ whole genome shotgun (WGS) entry which is preliminary data.</text>
</comment>
<dbReference type="Pfam" id="PF01613">
    <property type="entry name" value="Flavin_Reduct"/>
    <property type="match status" value="1"/>
</dbReference>